<dbReference type="InterPro" id="IPR013130">
    <property type="entry name" value="Fe3_Rdtase_TM_dom"/>
</dbReference>
<dbReference type="InterPro" id="IPR001041">
    <property type="entry name" value="2Fe-2S_ferredoxin-type"/>
</dbReference>
<comment type="subcellular location">
    <subcellularLocation>
        <location evidence="2">Membrane</location>
        <topology evidence="2">Multi-pass membrane protein</topology>
    </subcellularLocation>
</comment>
<dbReference type="SUPFAM" id="SSF54292">
    <property type="entry name" value="2Fe-2S ferredoxin-like"/>
    <property type="match status" value="1"/>
</dbReference>
<keyword evidence="16" id="KW-1185">Reference proteome</keyword>
<sequence length="505" mass="54740">MNDPHFWWYVSRASAIVAWSLLTATVLWGVLLSTRVLRAADNPAWLKDLHRYLSGTAIVMTLVHVGSLLLDPYLRAQAGFGVIEAFVPFASEFKPLPLALGIVALYLMAGIGLSSLAMHRIPLRVWKGLHYLSYVVVALVAFHAAFAGSDTGTWWYIMVSTALIVATTLAVVVRQIVGSVAAQRQRAAARARQMPQRSERSRMIVAERVPLAEGVVGLRLVPEVGGLVPVWTPGSHLTLHLANGLERQYSLCGDPADRRSFDIAVHLSERSAGGSRYIHESLRAGEVVEIGPPHNRFELEPATDYLFIAGGIGITALTSMFASLPASRHWSLVYLGRSRRTMPFVDLLESRYPGRVRVHATDERGGRYPAAAEAALSRAQVYACGPAGLLDELTAAVPSERLHLERFVPADRTAGIVAQPVHVRMPGLGSFRVPADRSILEVLEDAGAPVTGSCRKGICGTCELRVLDGMPLHLDSVTADTEKDAAGVMYPCVSRALSPQLSLDV</sequence>
<comment type="caution">
    <text evidence="15">The sequence shown here is derived from an EMBL/GenBank/DDBJ whole genome shotgun (WGS) entry which is preliminary data.</text>
</comment>
<dbReference type="SUPFAM" id="SSF63380">
    <property type="entry name" value="Riboflavin synthase domain-like"/>
    <property type="match status" value="1"/>
</dbReference>
<dbReference type="CDD" id="cd06185">
    <property type="entry name" value="PDR_like"/>
    <property type="match status" value="1"/>
</dbReference>
<evidence type="ECO:0000256" key="2">
    <source>
        <dbReference type="ARBA" id="ARBA00004141"/>
    </source>
</evidence>
<keyword evidence="4 12" id="KW-0812">Transmembrane</keyword>
<feature type="transmembrane region" description="Helical" evidence="12">
    <location>
        <begin position="154"/>
        <end position="177"/>
    </location>
</feature>
<evidence type="ECO:0000313" key="16">
    <source>
        <dbReference type="Proteomes" id="UP000636956"/>
    </source>
</evidence>
<evidence type="ECO:0000256" key="4">
    <source>
        <dbReference type="ARBA" id="ARBA00022692"/>
    </source>
</evidence>
<dbReference type="InterPro" id="IPR017938">
    <property type="entry name" value="Riboflavin_synthase-like_b-brl"/>
</dbReference>
<evidence type="ECO:0000256" key="9">
    <source>
        <dbReference type="ARBA" id="ARBA00023004"/>
    </source>
</evidence>
<keyword evidence="6" id="KW-0479">Metal-binding</keyword>
<dbReference type="AlphaFoldDB" id="A0A917PNF4"/>
<keyword evidence="10" id="KW-0411">Iron-sulfur</keyword>
<dbReference type="GO" id="GO:0046872">
    <property type="term" value="F:metal ion binding"/>
    <property type="evidence" value="ECO:0007669"/>
    <property type="project" value="UniProtKB-KW"/>
</dbReference>
<dbReference type="RefSeq" id="WP_188743664.1">
    <property type="nucleotide sequence ID" value="NZ_BAABFW010000023.1"/>
</dbReference>
<evidence type="ECO:0000256" key="6">
    <source>
        <dbReference type="ARBA" id="ARBA00022723"/>
    </source>
</evidence>
<dbReference type="InterPro" id="IPR050415">
    <property type="entry name" value="MRET"/>
</dbReference>
<comment type="cofactor">
    <cofactor evidence="1">
        <name>FAD</name>
        <dbReference type="ChEBI" id="CHEBI:57692"/>
    </cofactor>
</comment>
<feature type="transmembrane region" description="Helical" evidence="12">
    <location>
        <begin position="129"/>
        <end position="148"/>
    </location>
</feature>
<accession>A0A917PNF4</accession>
<keyword evidence="11 12" id="KW-0472">Membrane</keyword>
<dbReference type="PANTHER" id="PTHR47354">
    <property type="entry name" value="NADH OXIDOREDUCTASE HCR"/>
    <property type="match status" value="1"/>
</dbReference>
<dbReference type="CDD" id="cd00207">
    <property type="entry name" value="fer2"/>
    <property type="match status" value="1"/>
</dbReference>
<dbReference type="InterPro" id="IPR006058">
    <property type="entry name" value="2Fe2S_fd_BS"/>
</dbReference>
<proteinExistence type="predicted"/>
<keyword evidence="8" id="KW-0560">Oxidoreductase</keyword>
<evidence type="ECO:0000256" key="5">
    <source>
        <dbReference type="ARBA" id="ARBA00022714"/>
    </source>
</evidence>
<dbReference type="EMBL" id="BMMD01000013">
    <property type="protein sequence ID" value="GGJ84830.1"/>
    <property type="molecule type" value="Genomic_DNA"/>
</dbReference>
<gene>
    <name evidence="15" type="ORF">GCM10011372_23950</name>
</gene>
<dbReference type="Gene3D" id="2.40.30.10">
    <property type="entry name" value="Translation factors"/>
    <property type="match status" value="1"/>
</dbReference>
<keyword evidence="9" id="KW-0408">Iron</keyword>
<feature type="transmembrane region" description="Helical" evidence="12">
    <location>
        <begin position="52"/>
        <end position="70"/>
    </location>
</feature>
<dbReference type="Gene3D" id="3.10.20.30">
    <property type="match status" value="1"/>
</dbReference>
<dbReference type="PRINTS" id="PR00409">
    <property type="entry name" value="PHDIOXRDTASE"/>
</dbReference>
<dbReference type="InterPro" id="IPR012675">
    <property type="entry name" value="Beta-grasp_dom_sf"/>
</dbReference>
<dbReference type="SUPFAM" id="SSF52343">
    <property type="entry name" value="Ferredoxin reductase-like, C-terminal NADP-linked domain"/>
    <property type="match status" value="1"/>
</dbReference>
<evidence type="ECO:0000256" key="11">
    <source>
        <dbReference type="ARBA" id="ARBA00023136"/>
    </source>
</evidence>
<evidence type="ECO:0000259" key="13">
    <source>
        <dbReference type="PROSITE" id="PS51085"/>
    </source>
</evidence>
<keyword evidence="5" id="KW-0001">2Fe-2S</keyword>
<dbReference type="PROSITE" id="PS51085">
    <property type="entry name" value="2FE2S_FER_2"/>
    <property type="match status" value="1"/>
</dbReference>
<feature type="domain" description="FAD-binding FR-type" evidence="14">
    <location>
        <begin position="198"/>
        <end position="300"/>
    </location>
</feature>
<dbReference type="InterPro" id="IPR039261">
    <property type="entry name" value="FNR_nucleotide-bd"/>
</dbReference>
<evidence type="ECO:0008006" key="17">
    <source>
        <dbReference type="Google" id="ProtNLM"/>
    </source>
</evidence>
<evidence type="ECO:0000259" key="14">
    <source>
        <dbReference type="PROSITE" id="PS51384"/>
    </source>
</evidence>
<dbReference type="GO" id="GO:0016020">
    <property type="term" value="C:membrane"/>
    <property type="evidence" value="ECO:0007669"/>
    <property type="project" value="UniProtKB-SubCell"/>
</dbReference>
<dbReference type="PROSITE" id="PS00197">
    <property type="entry name" value="2FE2S_FER_1"/>
    <property type="match status" value="1"/>
</dbReference>
<dbReference type="Pfam" id="PF01794">
    <property type="entry name" value="Ferric_reduct"/>
    <property type="match status" value="1"/>
</dbReference>
<dbReference type="PROSITE" id="PS51384">
    <property type="entry name" value="FAD_FR"/>
    <property type="match status" value="1"/>
</dbReference>
<reference evidence="15" key="1">
    <citation type="journal article" date="2014" name="Int. J. Syst. Evol. Microbiol.">
        <title>Complete genome sequence of Corynebacterium casei LMG S-19264T (=DSM 44701T), isolated from a smear-ripened cheese.</title>
        <authorList>
            <consortium name="US DOE Joint Genome Institute (JGI-PGF)"/>
            <person name="Walter F."/>
            <person name="Albersmeier A."/>
            <person name="Kalinowski J."/>
            <person name="Ruckert C."/>
        </authorList>
    </citation>
    <scope>NUCLEOTIDE SEQUENCE</scope>
    <source>
        <strain evidence="15">CGMCC 1.8984</strain>
    </source>
</reference>
<dbReference type="InterPro" id="IPR036010">
    <property type="entry name" value="2Fe-2S_ferredoxin-like_sf"/>
</dbReference>
<dbReference type="Pfam" id="PF00111">
    <property type="entry name" value="Fer2"/>
    <property type="match status" value="1"/>
</dbReference>
<protein>
    <recommendedName>
        <fullName evidence="17">2Fe-2S iron-sulfur cluster binding domain-containing protein</fullName>
    </recommendedName>
</protein>
<dbReference type="GO" id="GO:0051537">
    <property type="term" value="F:2 iron, 2 sulfur cluster binding"/>
    <property type="evidence" value="ECO:0007669"/>
    <property type="project" value="UniProtKB-KW"/>
</dbReference>
<dbReference type="PANTHER" id="PTHR47354:SF1">
    <property type="entry name" value="CARNITINE MONOOXYGENASE REDUCTASE SUBUNIT"/>
    <property type="match status" value="1"/>
</dbReference>
<organism evidence="15 16">
    <name type="scientific">Agromyces bauzanensis</name>
    <dbReference type="NCBI Taxonomy" id="1308924"/>
    <lineage>
        <taxon>Bacteria</taxon>
        <taxon>Bacillati</taxon>
        <taxon>Actinomycetota</taxon>
        <taxon>Actinomycetes</taxon>
        <taxon>Micrococcales</taxon>
        <taxon>Microbacteriaceae</taxon>
        <taxon>Agromyces</taxon>
    </lineage>
</organism>
<evidence type="ECO:0000256" key="8">
    <source>
        <dbReference type="ARBA" id="ARBA00023002"/>
    </source>
</evidence>
<dbReference type="InterPro" id="IPR017927">
    <property type="entry name" value="FAD-bd_FR_type"/>
</dbReference>
<name>A0A917PNF4_9MICO</name>
<dbReference type="Proteomes" id="UP000636956">
    <property type="component" value="Unassembled WGS sequence"/>
</dbReference>
<reference evidence="15" key="2">
    <citation type="submission" date="2020-09" db="EMBL/GenBank/DDBJ databases">
        <authorList>
            <person name="Sun Q."/>
            <person name="Zhou Y."/>
        </authorList>
    </citation>
    <scope>NUCLEOTIDE SEQUENCE</scope>
    <source>
        <strain evidence="15">CGMCC 1.8984</strain>
    </source>
</reference>
<feature type="transmembrane region" description="Helical" evidence="12">
    <location>
        <begin position="305"/>
        <end position="324"/>
    </location>
</feature>
<evidence type="ECO:0000256" key="1">
    <source>
        <dbReference type="ARBA" id="ARBA00001974"/>
    </source>
</evidence>
<evidence type="ECO:0000256" key="3">
    <source>
        <dbReference type="ARBA" id="ARBA00022630"/>
    </source>
</evidence>
<evidence type="ECO:0000256" key="10">
    <source>
        <dbReference type="ARBA" id="ARBA00023014"/>
    </source>
</evidence>
<evidence type="ECO:0000313" key="15">
    <source>
        <dbReference type="EMBL" id="GGJ84830.1"/>
    </source>
</evidence>
<dbReference type="GO" id="GO:0016491">
    <property type="term" value="F:oxidoreductase activity"/>
    <property type="evidence" value="ECO:0007669"/>
    <property type="project" value="UniProtKB-KW"/>
</dbReference>
<feature type="domain" description="2Fe-2S ferredoxin-type" evidence="13">
    <location>
        <begin position="419"/>
        <end position="505"/>
    </location>
</feature>
<feature type="transmembrane region" description="Helical" evidence="12">
    <location>
        <begin position="6"/>
        <end position="31"/>
    </location>
</feature>
<feature type="transmembrane region" description="Helical" evidence="12">
    <location>
        <begin position="96"/>
        <end position="117"/>
    </location>
</feature>
<evidence type="ECO:0000256" key="12">
    <source>
        <dbReference type="SAM" id="Phobius"/>
    </source>
</evidence>
<evidence type="ECO:0000256" key="7">
    <source>
        <dbReference type="ARBA" id="ARBA00022989"/>
    </source>
</evidence>
<keyword evidence="3" id="KW-0285">Flavoprotein</keyword>
<dbReference type="Gene3D" id="3.40.50.80">
    <property type="entry name" value="Nucleotide-binding domain of ferredoxin-NADP reductase (FNR) module"/>
    <property type="match status" value="1"/>
</dbReference>
<keyword evidence="7 12" id="KW-1133">Transmembrane helix</keyword>